<evidence type="ECO:0000256" key="9">
    <source>
        <dbReference type="ARBA" id="ARBA00023016"/>
    </source>
</evidence>
<dbReference type="Gene3D" id="3.30.40.10">
    <property type="entry name" value="Zinc/RING finger domain, C3HC4 (zinc finger)"/>
    <property type="match status" value="1"/>
</dbReference>
<evidence type="ECO:0000256" key="3">
    <source>
        <dbReference type="ARBA" id="ARBA00022692"/>
    </source>
</evidence>
<dbReference type="GO" id="GO:0016020">
    <property type="term" value="C:membrane"/>
    <property type="evidence" value="ECO:0007669"/>
    <property type="project" value="UniProtKB-SubCell"/>
</dbReference>
<comment type="similarity">
    <text evidence="11">Belongs to the MIP/aquaporin (TC 1.A.8) family. NIP (TC 1.A.8.12) subfamily.</text>
</comment>
<dbReference type="PANTHER" id="PTHR45724:SF16">
    <property type="entry name" value="AQUAPORIN NIP2-1"/>
    <property type="match status" value="1"/>
</dbReference>
<evidence type="ECO:0000256" key="8">
    <source>
        <dbReference type="ARBA" id="ARBA00022989"/>
    </source>
</evidence>
<dbReference type="PRINTS" id="PR00783">
    <property type="entry name" value="MINTRINSICP"/>
</dbReference>
<keyword evidence="3 13" id="KW-0812">Transmembrane</keyword>
<evidence type="ECO:0000256" key="13">
    <source>
        <dbReference type="SAM" id="Phobius"/>
    </source>
</evidence>
<dbReference type="CDD" id="cd00333">
    <property type="entry name" value="MIP"/>
    <property type="match status" value="1"/>
</dbReference>
<comment type="caution">
    <text evidence="15">The sequence shown here is derived from an EMBL/GenBank/DDBJ whole genome shotgun (WGS) entry which is preliminary data.</text>
</comment>
<feature type="transmembrane region" description="Helical" evidence="13">
    <location>
        <begin position="569"/>
        <end position="592"/>
    </location>
</feature>
<dbReference type="Pfam" id="PF12428">
    <property type="entry name" value="DUF3675"/>
    <property type="match status" value="1"/>
</dbReference>
<keyword evidence="5" id="KW-0677">Repeat</keyword>
<evidence type="ECO:0000313" key="16">
    <source>
        <dbReference type="Proteomes" id="UP000317650"/>
    </source>
</evidence>
<dbReference type="InterPro" id="IPR034294">
    <property type="entry name" value="Aquaporin_transptr"/>
</dbReference>
<keyword evidence="16" id="KW-1185">Reference proteome</keyword>
<dbReference type="SUPFAM" id="SSF81338">
    <property type="entry name" value="Aquaporin-like"/>
    <property type="match status" value="1"/>
</dbReference>
<feature type="region of interest" description="Disordered" evidence="12">
    <location>
        <begin position="307"/>
        <end position="328"/>
    </location>
</feature>
<gene>
    <name evidence="15" type="ORF">C4D60_Mb04t09660</name>
</gene>
<feature type="transmembrane region" description="Helical" evidence="13">
    <location>
        <begin position="207"/>
        <end position="228"/>
    </location>
</feature>
<dbReference type="EMBL" id="PYDT01000001">
    <property type="protein sequence ID" value="THU72207.1"/>
    <property type="molecule type" value="Genomic_DNA"/>
</dbReference>
<feature type="transmembrane region" description="Helical" evidence="13">
    <location>
        <begin position="279"/>
        <end position="300"/>
    </location>
</feature>
<evidence type="ECO:0000256" key="12">
    <source>
        <dbReference type="SAM" id="MobiDB-lite"/>
    </source>
</evidence>
<dbReference type="InterPro" id="IPR022143">
    <property type="entry name" value="DUF3675"/>
</dbReference>
<reference evidence="15 16" key="1">
    <citation type="journal article" date="2019" name="Nat. Plants">
        <title>Genome sequencing of Musa balbisiana reveals subgenome evolution and function divergence in polyploid bananas.</title>
        <authorList>
            <person name="Yao X."/>
        </authorList>
    </citation>
    <scope>NUCLEOTIDE SEQUENCE [LARGE SCALE GENOMIC DNA]</scope>
    <source>
        <strain evidence="16">cv. DH-PKW</strain>
        <tissue evidence="15">Leaves</tissue>
    </source>
</reference>
<dbReference type="Pfam" id="PF00230">
    <property type="entry name" value="MIP"/>
    <property type="match status" value="1"/>
</dbReference>
<dbReference type="Gene3D" id="1.20.1080.10">
    <property type="entry name" value="Glycerol uptake facilitator protein"/>
    <property type="match status" value="1"/>
</dbReference>
<keyword evidence="7" id="KW-0862">Zinc</keyword>
<evidence type="ECO:0000313" key="15">
    <source>
        <dbReference type="EMBL" id="THU72207.1"/>
    </source>
</evidence>
<keyword evidence="9" id="KW-0346">Stress response</keyword>
<dbReference type="GO" id="GO:0008270">
    <property type="term" value="F:zinc ion binding"/>
    <property type="evidence" value="ECO:0007669"/>
    <property type="project" value="UniProtKB-KW"/>
</dbReference>
<keyword evidence="2" id="KW-0813">Transport</keyword>
<dbReference type="InterPro" id="IPR023271">
    <property type="entry name" value="Aquaporin-like"/>
</dbReference>
<keyword evidence="10 13" id="KW-0472">Membrane</keyword>
<evidence type="ECO:0000256" key="11">
    <source>
        <dbReference type="ARBA" id="ARBA00060753"/>
    </source>
</evidence>
<dbReference type="Pfam" id="PF12906">
    <property type="entry name" value="RINGv"/>
    <property type="match status" value="1"/>
</dbReference>
<organism evidence="15 16">
    <name type="scientific">Musa balbisiana</name>
    <name type="common">Banana</name>
    <dbReference type="NCBI Taxonomy" id="52838"/>
    <lineage>
        <taxon>Eukaryota</taxon>
        <taxon>Viridiplantae</taxon>
        <taxon>Streptophyta</taxon>
        <taxon>Embryophyta</taxon>
        <taxon>Tracheophyta</taxon>
        <taxon>Spermatophyta</taxon>
        <taxon>Magnoliopsida</taxon>
        <taxon>Liliopsida</taxon>
        <taxon>Zingiberales</taxon>
        <taxon>Musaceae</taxon>
        <taxon>Musa</taxon>
    </lineage>
</organism>
<proteinExistence type="inferred from homology"/>
<evidence type="ECO:0000256" key="6">
    <source>
        <dbReference type="ARBA" id="ARBA00022771"/>
    </source>
</evidence>
<dbReference type="SUPFAM" id="SSF57850">
    <property type="entry name" value="RING/U-box"/>
    <property type="match status" value="1"/>
</dbReference>
<evidence type="ECO:0000256" key="4">
    <source>
        <dbReference type="ARBA" id="ARBA00022723"/>
    </source>
</evidence>
<dbReference type="InterPro" id="IPR000425">
    <property type="entry name" value="MIP"/>
</dbReference>
<dbReference type="FunFam" id="1.20.1080.10:FF:000013">
    <property type="entry name" value="Aquaporin NIP2-1"/>
    <property type="match status" value="1"/>
</dbReference>
<comment type="subcellular location">
    <subcellularLocation>
        <location evidence="1">Membrane</location>
        <topology evidence="1">Multi-pass membrane protein</topology>
    </subcellularLocation>
</comment>
<dbReference type="STRING" id="52838.A0A4S8KAW4"/>
<evidence type="ECO:0000256" key="2">
    <source>
        <dbReference type="ARBA" id="ARBA00022448"/>
    </source>
</evidence>
<dbReference type="SMART" id="SM00744">
    <property type="entry name" value="RINGv"/>
    <property type="match status" value="1"/>
</dbReference>
<feature type="transmembrane region" description="Helical" evidence="13">
    <location>
        <begin position="240"/>
        <end position="259"/>
    </location>
</feature>
<name>A0A4S8KAW4_MUSBA</name>
<dbReference type="PROSITE" id="PS51292">
    <property type="entry name" value="ZF_RING_CH"/>
    <property type="match status" value="1"/>
</dbReference>
<dbReference type="CDD" id="cd16495">
    <property type="entry name" value="RING_CH-C4HC3_MARCH"/>
    <property type="match status" value="1"/>
</dbReference>
<feature type="region of interest" description="Disordered" evidence="12">
    <location>
        <begin position="621"/>
        <end position="644"/>
    </location>
</feature>
<dbReference type="FunFam" id="3.30.40.10:FF:000146">
    <property type="entry name" value="RING/FYVE/PHD zinc finger protein"/>
    <property type="match status" value="1"/>
</dbReference>
<feature type="transmembrane region" description="Helical" evidence="13">
    <location>
        <begin position="94"/>
        <end position="115"/>
    </location>
</feature>
<evidence type="ECO:0000256" key="5">
    <source>
        <dbReference type="ARBA" id="ARBA00022737"/>
    </source>
</evidence>
<evidence type="ECO:0000259" key="14">
    <source>
        <dbReference type="PROSITE" id="PS51292"/>
    </source>
</evidence>
<dbReference type="InterPro" id="IPR022357">
    <property type="entry name" value="MIP_CS"/>
</dbReference>
<evidence type="ECO:0000256" key="7">
    <source>
        <dbReference type="ARBA" id="ARBA00022833"/>
    </source>
</evidence>
<dbReference type="InterPro" id="IPR011016">
    <property type="entry name" value="Znf_RING-CH"/>
</dbReference>
<evidence type="ECO:0000256" key="1">
    <source>
        <dbReference type="ARBA" id="ARBA00004141"/>
    </source>
</evidence>
<keyword evidence="8 13" id="KW-1133">Transmembrane helix</keyword>
<dbReference type="PANTHER" id="PTHR45724">
    <property type="entry name" value="AQUAPORIN NIP2-1"/>
    <property type="match status" value="1"/>
</dbReference>
<accession>A0A4S8KAW4</accession>
<feature type="compositionally biased region" description="Polar residues" evidence="12">
    <location>
        <begin position="633"/>
        <end position="644"/>
    </location>
</feature>
<dbReference type="GO" id="GO:0015267">
    <property type="term" value="F:channel activity"/>
    <property type="evidence" value="ECO:0007669"/>
    <property type="project" value="InterPro"/>
</dbReference>
<sequence length="644" mass="71041">MTSFSFSSWSCRHIWLQCPIALDDMDRHLLLRASSLAWMDSLDPHGVQESKYRRRRLLIDRQHLAKRGFFARRRLRPRRKCFQEIFRPFLLRKVIAEVIATFLLVFVTCGAGALNKNNPRVVSQLGASVAGGLIVTVMIYAVGHISGAHMNPAVTLAFSVSTHFPWIQVPFYWSAQFSGAMIASFILRELLHHITDLGTTTPSGTPGRSVVMEVVVTFSMMFVTSAVATDTKAVGELAGLAVGSAVCITSILAGPISGGSMNPARTLGPAVASRKYDALWVYFVGPVLGTLLGAMSYRFIRMTEKQPPQSLPSMGSSTAPKSPSTSLKLRRLQSQEMVSPAHVNLFGYTMGEHLVLYVDEVITPKTGAQRIEGANSSGLEATHGLARSARCTSVVDSIIEKDGKEESSVGEEEEPLLQIVECRICQEEDHIKNLETPCACSGSIKYAHRECVQRWCNEKGDITCEICNEQYRPRYTAVPRVPSVESVINISGGWTIRGSHLDLHDPRVIAMATARHGFLEAEYDEQAATNVSSVACSFVVLLLMALLLLRQALSITDAIEEDDDDDASTYFSLFLLRAVSFLFPCYIMAWTISVLQRRRERQEAAALLSATEVASMLQQSGQGRHLQYATAPESPSTLEQETRR</sequence>
<dbReference type="Proteomes" id="UP000317650">
    <property type="component" value="Chromosome 4"/>
</dbReference>
<keyword evidence="4" id="KW-0479">Metal-binding</keyword>
<feature type="transmembrane region" description="Helical" evidence="13">
    <location>
        <begin position="121"/>
        <end position="143"/>
    </location>
</feature>
<dbReference type="AlphaFoldDB" id="A0A4S8KAW4"/>
<keyword evidence="6" id="KW-0863">Zinc-finger</keyword>
<evidence type="ECO:0000256" key="10">
    <source>
        <dbReference type="ARBA" id="ARBA00023136"/>
    </source>
</evidence>
<feature type="transmembrane region" description="Helical" evidence="13">
    <location>
        <begin position="527"/>
        <end position="549"/>
    </location>
</feature>
<protein>
    <recommendedName>
        <fullName evidence="14">RING-CH-type domain-containing protein</fullName>
    </recommendedName>
</protein>
<feature type="domain" description="RING-CH-type" evidence="14">
    <location>
        <begin position="414"/>
        <end position="474"/>
    </location>
</feature>
<dbReference type="InterPro" id="IPR013083">
    <property type="entry name" value="Znf_RING/FYVE/PHD"/>
</dbReference>
<dbReference type="PROSITE" id="PS00221">
    <property type="entry name" value="MIP"/>
    <property type="match status" value="1"/>
</dbReference>